<protein>
    <submittedName>
        <fullName evidence="1">Uncharacterized protein</fullName>
    </submittedName>
</protein>
<dbReference type="EMBL" id="CP014518">
    <property type="protein sequence ID" value="AMM31925.1"/>
    <property type="molecule type" value="Genomic_DNA"/>
</dbReference>
<reference evidence="1 2" key="1">
    <citation type="submission" date="2016-02" db="EMBL/GenBank/DDBJ databases">
        <title>Complete genome of Sinomonas atrocyanea KCTC 3377.</title>
        <authorList>
            <person name="Kim K.M."/>
        </authorList>
    </citation>
    <scope>NUCLEOTIDE SEQUENCE [LARGE SCALE GENOMIC DNA]</scope>
    <source>
        <strain evidence="1 2">KCTC 3377</strain>
    </source>
</reference>
<dbReference type="RefSeq" id="WP_066496613.1">
    <property type="nucleotide sequence ID" value="NZ_BJMO01000065.1"/>
</dbReference>
<evidence type="ECO:0000313" key="2">
    <source>
        <dbReference type="Proteomes" id="UP000070134"/>
    </source>
</evidence>
<evidence type="ECO:0000313" key="1">
    <source>
        <dbReference type="EMBL" id="AMM31925.1"/>
    </source>
</evidence>
<proteinExistence type="predicted"/>
<organism evidence="1 2">
    <name type="scientific">Sinomonas atrocyanea</name>
    <dbReference type="NCBI Taxonomy" id="37927"/>
    <lineage>
        <taxon>Bacteria</taxon>
        <taxon>Bacillati</taxon>
        <taxon>Actinomycetota</taxon>
        <taxon>Actinomycetes</taxon>
        <taxon>Micrococcales</taxon>
        <taxon>Micrococcaceae</taxon>
        <taxon>Sinomonas</taxon>
    </lineage>
</organism>
<keyword evidence="2" id="KW-1185">Reference proteome</keyword>
<name>A0A126ZZW2_9MICC</name>
<accession>A0A126ZZW2</accession>
<gene>
    <name evidence="1" type="ORF">SA2016_1244</name>
</gene>
<dbReference type="AlphaFoldDB" id="A0A126ZZW2"/>
<dbReference type="KEGG" id="satk:SA2016_1244"/>
<sequence length="86" mass="9431">MAKCKSKPAKNPVVPTIVYKDSEEMGDVLAVWPAILPGDDPLLQIDPDHACMCETSRTIHFRREDAPKLAAAILAAAMTESRAKRK</sequence>
<dbReference type="Proteomes" id="UP000070134">
    <property type="component" value="Chromosome"/>
</dbReference>